<dbReference type="PATRIC" id="fig|1469144.10.peg.3546"/>
<sequence>MTASWTLWAFARRWRRLICGRSSLLVLQRPRKRPWALLLPGPAPGRHRKERPASVSDGR</sequence>
<gene>
    <name evidence="2" type="ORF">LI90_3296</name>
</gene>
<proteinExistence type="predicted"/>
<reference evidence="3" key="1">
    <citation type="submission" date="2015-04" db="EMBL/GenBank/DDBJ databases">
        <title>Physiological reanalysis, assessment of diazotrophy, and genome sequences of multiple isolates of Streptomyces thermoautotrophicus.</title>
        <authorList>
            <person name="MacKellar D.C."/>
            <person name="Lieber L."/>
            <person name="Norman J."/>
            <person name="Bolger A."/>
            <person name="Tobin C."/>
            <person name="Murray J.W."/>
            <person name="Chang R."/>
            <person name="Ford T."/>
            <person name="Nguyen P.Q."/>
            <person name="Woodward J."/>
            <person name="Permingeat H."/>
            <person name="Joshi N.S."/>
            <person name="Silver P.A."/>
            <person name="Usadel B."/>
            <person name="Rutherford A.W."/>
            <person name="Friesen M."/>
            <person name="Prell J."/>
        </authorList>
    </citation>
    <scope>NUCLEOTIDE SEQUENCE [LARGE SCALE GENOMIC DNA]</scope>
    <source>
        <strain evidence="3">H1</strain>
    </source>
</reference>
<dbReference type="Proteomes" id="UP000070188">
    <property type="component" value="Unassembled WGS sequence"/>
</dbReference>
<feature type="region of interest" description="Disordered" evidence="1">
    <location>
        <begin position="38"/>
        <end position="59"/>
    </location>
</feature>
<organism evidence="2 3">
    <name type="scientific">Carbonactinospora thermoautotrophica</name>
    <dbReference type="NCBI Taxonomy" id="1469144"/>
    <lineage>
        <taxon>Bacteria</taxon>
        <taxon>Bacillati</taxon>
        <taxon>Actinomycetota</taxon>
        <taxon>Actinomycetes</taxon>
        <taxon>Kitasatosporales</taxon>
        <taxon>Carbonactinosporaceae</taxon>
        <taxon>Carbonactinospora</taxon>
    </lineage>
</organism>
<name>A0A132MWN6_9ACTN</name>
<comment type="caution">
    <text evidence="2">The sequence shown here is derived from an EMBL/GenBank/DDBJ whole genome shotgun (WGS) entry which is preliminary data.</text>
</comment>
<evidence type="ECO:0000256" key="1">
    <source>
        <dbReference type="SAM" id="MobiDB-lite"/>
    </source>
</evidence>
<dbReference type="STRING" id="1469144.LI90_3296"/>
<dbReference type="EMBL" id="LAXD01000001">
    <property type="protein sequence ID" value="KWX02253.1"/>
    <property type="molecule type" value="Genomic_DNA"/>
</dbReference>
<dbReference type="AlphaFoldDB" id="A0A132MWN6"/>
<evidence type="ECO:0000313" key="2">
    <source>
        <dbReference type="EMBL" id="KWX02253.1"/>
    </source>
</evidence>
<protein>
    <submittedName>
        <fullName evidence="2">Uncharacterized protein</fullName>
    </submittedName>
</protein>
<accession>A0A132MWN6</accession>
<keyword evidence="3" id="KW-1185">Reference proteome</keyword>
<evidence type="ECO:0000313" key="3">
    <source>
        <dbReference type="Proteomes" id="UP000070188"/>
    </source>
</evidence>